<dbReference type="OrthoDB" id="120976at2759"/>
<keyword evidence="2" id="KW-0677">Repeat</keyword>
<dbReference type="Proteomes" id="UP000752171">
    <property type="component" value="Unassembled WGS sequence"/>
</dbReference>
<evidence type="ECO:0000256" key="1">
    <source>
        <dbReference type="ARBA" id="ARBA00022614"/>
    </source>
</evidence>
<dbReference type="AlphaFoldDB" id="A0A8T2MKB1"/>
<evidence type="ECO:0000256" key="2">
    <source>
        <dbReference type="ARBA" id="ARBA00022737"/>
    </source>
</evidence>
<sequence>MDLSRPQDLECEVEMKCTSPEMSSKVSVREHPKLELKDSGFESDSSASPSSRLTSAKKQKRTPVIDTLKDNSDTQGSKEVNNHPKLKRTPSVLHPVDSSQHSTTAASSFRTSTVISRASLSSNTSKHHPPGFTAAERPGDGLLKPPESSDLSVKSNSMECVGTFKEKTLNTGLGEDRADSDQDSFDSMETSNGQQEDDTSCDSLSSNSSDTDQPSDCRLPEPSEVSRLEEARNKLKEEYNNRMKLMFVEPEKCNVLLKDIYTEPCITQEEAFEEEEAEEEKEEKEQSAEDECPVRETGELKAAPRTARLKVFPFKWNIFNQPPEGKRKIKTVLTKGIPGIGKTVCVQKFVLDWAEGKTHQEIDVILALSLQSLNLKKDQNVSLNELLHHFFPQIKQIQLNTARVMLIFDGLDEYRLPLDFQHNPNCSDPSEPTAVDVLLTNLIRGNLLPSALLWITSRPEAANTIPSEYLQSVTEIQGFTDTQREEYLYKRISDKTKASKIISHIKTSEYLRRLCHIPAYCSLLVAVLQETLNNTRAPQTLVEILKCSFRANLHSKDHAE</sequence>
<feature type="compositionally biased region" description="Low complexity" evidence="3">
    <location>
        <begin position="42"/>
        <end position="54"/>
    </location>
</feature>
<dbReference type="InterPro" id="IPR027417">
    <property type="entry name" value="P-loop_NTPase"/>
</dbReference>
<keyword evidence="1" id="KW-0433">Leucine-rich repeat</keyword>
<evidence type="ECO:0000256" key="3">
    <source>
        <dbReference type="SAM" id="MobiDB-lite"/>
    </source>
</evidence>
<evidence type="ECO:0000313" key="6">
    <source>
        <dbReference type="Proteomes" id="UP000752171"/>
    </source>
</evidence>
<evidence type="ECO:0000313" key="5">
    <source>
        <dbReference type="EMBL" id="KAG9281181.1"/>
    </source>
</evidence>
<feature type="compositionally biased region" description="Low complexity" evidence="3">
    <location>
        <begin position="102"/>
        <end position="113"/>
    </location>
</feature>
<feature type="compositionally biased region" description="Polar residues" evidence="3">
    <location>
        <begin position="114"/>
        <end position="124"/>
    </location>
</feature>
<feature type="compositionally biased region" description="Low complexity" evidence="3">
    <location>
        <begin position="201"/>
        <end position="216"/>
    </location>
</feature>
<evidence type="ECO:0000259" key="4">
    <source>
        <dbReference type="PROSITE" id="PS50837"/>
    </source>
</evidence>
<feature type="compositionally biased region" description="Basic and acidic residues" evidence="3">
    <location>
        <begin position="218"/>
        <end position="229"/>
    </location>
</feature>
<feature type="compositionally biased region" description="Basic and acidic residues" evidence="3">
    <location>
        <begin position="283"/>
        <end position="294"/>
    </location>
</feature>
<feature type="compositionally biased region" description="Basic and acidic residues" evidence="3">
    <location>
        <begin position="164"/>
        <end position="180"/>
    </location>
</feature>
<dbReference type="EMBL" id="JAICCE010000002">
    <property type="protein sequence ID" value="KAG9281181.1"/>
    <property type="molecule type" value="Genomic_DNA"/>
</dbReference>
<feature type="region of interest" description="Disordered" evidence="3">
    <location>
        <begin position="1"/>
        <end position="229"/>
    </location>
</feature>
<protein>
    <submittedName>
        <fullName evidence="5">NACHT, LRR and PYD domains-containing protein 3-like</fullName>
    </submittedName>
</protein>
<dbReference type="PANTHER" id="PTHR24106">
    <property type="entry name" value="NACHT, LRR AND CARD DOMAINS-CONTAINING"/>
    <property type="match status" value="1"/>
</dbReference>
<gene>
    <name evidence="5" type="primary">NLRC3</name>
    <name evidence="5" type="ORF">AMEX_G3969</name>
</gene>
<name>A0A8T2MKB1_ASTMX</name>
<feature type="domain" description="NACHT" evidence="4">
    <location>
        <begin position="330"/>
        <end position="461"/>
    </location>
</feature>
<accession>A0A8T2MKB1</accession>
<feature type="compositionally biased region" description="Acidic residues" evidence="3">
    <location>
        <begin position="271"/>
        <end position="282"/>
    </location>
</feature>
<feature type="region of interest" description="Disordered" evidence="3">
    <location>
        <begin position="271"/>
        <end position="294"/>
    </location>
</feature>
<dbReference type="SUPFAM" id="SSF52540">
    <property type="entry name" value="P-loop containing nucleoside triphosphate hydrolases"/>
    <property type="match status" value="1"/>
</dbReference>
<organism evidence="5 6">
    <name type="scientific">Astyanax mexicanus</name>
    <name type="common">Blind cave fish</name>
    <name type="synonym">Astyanax fasciatus mexicanus</name>
    <dbReference type="NCBI Taxonomy" id="7994"/>
    <lineage>
        <taxon>Eukaryota</taxon>
        <taxon>Metazoa</taxon>
        <taxon>Chordata</taxon>
        <taxon>Craniata</taxon>
        <taxon>Vertebrata</taxon>
        <taxon>Euteleostomi</taxon>
        <taxon>Actinopterygii</taxon>
        <taxon>Neopterygii</taxon>
        <taxon>Teleostei</taxon>
        <taxon>Ostariophysi</taxon>
        <taxon>Characiformes</taxon>
        <taxon>Characoidei</taxon>
        <taxon>Acestrorhamphidae</taxon>
        <taxon>Acestrorhamphinae</taxon>
        <taxon>Astyanax</taxon>
    </lineage>
</organism>
<feature type="compositionally biased region" description="Basic and acidic residues" evidence="3">
    <location>
        <begin position="27"/>
        <end position="40"/>
    </location>
</feature>
<dbReference type="InterPro" id="IPR007111">
    <property type="entry name" value="NACHT_NTPase"/>
</dbReference>
<dbReference type="Pfam" id="PF05729">
    <property type="entry name" value="NACHT"/>
    <property type="match status" value="1"/>
</dbReference>
<dbReference type="Gene3D" id="3.40.50.300">
    <property type="entry name" value="P-loop containing nucleotide triphosphate hydrolases"/>
    <property type="match status" value="1"/>
</dbReference>
<dbReference type="InterPro" id="IPR051261">
    <property type="entry name" value="NLR"/>
</dbReference>
<comment type="caution">
    <text evidence="5">The sequence shown here is derived from an EMBL/GenBank/DDBJ whole genome shotgun (WGS) entry which is preliminary data.</text>
</comment>
<dbReference type="PROSITE" id="PS50837">
    <property type="entry name" value="NACHT"/>
    <property type="match status" value="1"/>
</dbReference>
<reference evidence="5 6" key="1">
    <citation type="submission" date="2021-07" db="EMBL/GenBank/DDBJ databases">
        <authorList>
            <person name="Imarazene B."/>
            <person name="Zahm M."/>
            <person name="Klopp C."/>
            <person name="Cabau C."/>
            <person name="Beille S."/>
            <person name="Jouanno E."/>
            <person name="Castinel A."/>
            <person name="Lluch J."/>
            <person name="Gil L."/>
            <person name="Kuchtly C."/>
            <person name="Lopez Roques C."/>
            <person name="Donnadieu C."/>
            <person name="Parrinello H."/>
            <person name="Journot L."/>
            <person name="Du K."/>
            <person name="Schartl M."/>
            <person name="Retaux S."/>
            <person name="Guiguen Y."/>
        </authorList>
    </citation>
    <scope>NUCLEOTIDE SEQUENCE [LARGE SCALE GENOMIC DNA]</scope>
    <source>
        <strain evidence="5">Pach_M1</strain>
        <tissue evidence="5">Testis</tissue>
    </source>
</reference>
<feature type="compositionally biased region" description="Polar residues" evidence="3">
    <location>
        <begin position="149"/>
        <end position="158"/>
    </location>
</feature>
<proteinExistence type="predicted"/>